<name>A0A7M1STQ7_9MICO</name>
<dbReference type="InterPro" id="IPR043129">
    <property type="entry name" value="ATPase_NBD"/>
</dbReference>
<dbReference type="InterPro" id="IPR000600">
    <property type="entry name" value="ROK"/>
</dbReference>
<organism evidence="2 3">
    <name type="scientific">Ruania alkalisoli</name>
    <dbReference type="NCBI Taxonomy" id="2779775"/>
    <lineage>
        <taxon>Bacteria</taxon>
        <taxon>Bacillati</taxon>
        <taxon>Actinomycetota</taxon>
        <taxon>Actinomycetes</taxon>
        <taxon>Micrococcales</taxon>
        <taxon>Ruaniaceae</taxon>
        <taxon>Ruania</taxon>
    </lineage>
</organism>
<dbReference type="KEGG" id="halt:IM660_17320"/>
<dbReference type="Pfam" id="PF00480">
    <property type="entry name" value="ROK"/>
    <property type="match status" value="1"/>
</dbReference>
<dbReference type="SUPFAM" id="SSF53067">
    <property type="entry name" value="Actin-like ATPase domain"/>
    <property type="match status" value="1"/>
</dbReference>
<reference evidence="2 3" key="1">
    <citation type="submission" date="2020-10" db="EMBL/GenBank/DDBJ databases">
        <title>Haloactinobacterium sp. RN3S43, a bacterium isolated from saline soil.</title>
        <authorList>
            <person name="Sun J.-Q."/>
        </authorList>
    </citation>
    <scope>NUCLEOTIDE SEQUENCE [LARGE SCALE GENOMIC DNA]</scope>
    <source>
        <strain evidence="2 3">RN3S43</strain>
    </source>
</reference>
<evidence type="ECO:0000313" key="2">
    <source>
        <dbReference type="EMBL" id="QOR70334.1"/>
    </source>
</evidence>
<sequence length="396" mass="41992">MTRSTLGVSWTQPANKGLIRQINEARVLDVLRVNGPTARARIAQITGLSPATVTQITAQLIEHARIREADSVRSTRGRPAQLLELDRSHVRVIGIDISREHLVAVAIDLTGEVVLRRRMTRRGTDAHTAVDDVTTLIGRLRKDVSSQELVGVGIAVSGTVDAEQGSVVHSGLLGWDDVPLAPLVAERTGLPVKVERYVDSLASAITLFGGDAAQRILIVNVAPSIGVSIVLGGQIHRQRQGRSGPIAHTRIDLAHDSGAACHCGRRGCIETVASQWGIEQQLRADGRELPPQDWASSDDGAVSDTLATGGIILGRALANIAKALDIERVVVAAPGSMLGTFADHAEEAFDAEFDQPETVAPWTVSTSDDTAAARGAACGVLGAMFYVDVNATQPRD</sequence>
<dbReference type="Gene3D" id="3.30.420.40">
    <property type="match status" value="2"/>
</dbReference>
<dbReference type="InterPro" id="IPR036388">
    <property type="entry name" value="WH-like_DNA-bd_sf"/>
</dbReference>
<accession>A0A7M1STQ7</accession>
<dbReference type="RefSeq" id="WP_193497018.1">
    <property type="nucleotide sequence ID" value="NZ_CP063169.1"/>
</dbReference>
<comment type="similarity">
    <text evidence="1">Belongs to the ROK (NagC/XylR) family.</text>
</comment>
<dbReference type="InterPro" id="IPR036390">
    <property type="entry name" value="WH_DNA-bd_sf"/>
</dbReference>
<evidence type="ECO:0000313" key="3">
    <source>
        <dbReference type="Proteomes" id="UP000593758"/>
    </source>
</evidence>
<dbReference type="EMBL" id="CP063169">
    <property type="protein sequence ID" value="QOR70334.1"/>
    <property type="molecule type" value="Genomic_DNA"/>
</dbReference>
<evidence type="ECO:0000256" key="1">
    <source>
        <dbReference type="ARBA" id="ARBA00006479"/>
    </source>
</evidence>
<dbReference type="SUPFAM" id="SSF46785">
    <property type="entry name" value="Winged helix' DNA-binding domain"/>
    <property type="match status" value="1"/>
</dbReference>
<dbReference type="PANTHER" id="PTHR18964:SF149">
    <property type="entry name" value="BIFUNCTIONAL UDP-N-ACETYLGLUCOSAMINE 2-EPIMERASE_N-ACETYLMANNOSAMINE KINASE"/>
    <property type="match status" value="1"/>
</dbReference>
<dbReference type="AlphaFoldDB" id="A0A7M1STQ7"/>
<proteinExistence type="inferred from homology"/>
<dbReference type="PANTHER" id="PTHR18964">
    <property type="entry name" value="ROK (REPRESSOR, ORF, KINASE) FAMILY"/>
    <property type="match status" value="1"/>
</dbReference>
<protein>
    <submittedName>
        <fullName evidence="2">ROK family protein</fullName>
    </submittedName>
</protein>
<keyword evidence="3" id="KW-1185">Reference proteome</keyword>
<dbReference type="Proteomes" id="UP000593758">
    <property type="component" value="Chromosome"/>
</dbReference>
<dbReference type="Gene3D" id="1.10.10.10">
    <property type="entry name" value="Winged helix-like DNA-binding domain superfamily/Winged helix DNA-binding domain"/>
    <property type="match status" value="1"/>
</dbReference>
<gene>
    <name evidence="2" type="ORF">IM660_17320</name>
</gene>